<feature type="compositionally biased region" description="Basic and acidic residues" evidence="1">
    <location>
        <begin position="154"/>
        <end position="170"/>
    </location>
</feature>
<dbReference type="OrthoDB" id="5524925at2"/>
<protein>
    <recommendedName>
        <fullName evidence="5">LTXXQ motif family protein</fullName>
    </recommendedName>
</protein>
<accession>A0A1H7HJM7</accession>
<evidence type="ECO:0000313" key="3">
    <source>
        <dbReference type="EMBL" id="SEK49140.1"/>
    </source>
</evidence>
<reference evidence="4" key="1">
    <citation type="submission" date="2016-10" db="EMBL/GenBank/DDBJ databases">
        <authorList>
            <person name="Varghese N."/>
            <person name="Submissions S."/>
        </authorList>
    </citation>
    <scope>NUCLEOTIDE SEQUENCE [LARGE SCALE GENOMIC DNA]</scope>
    <source>
        <strain evidence="4">DSM 17044</strain>
    </source>
</reference>
<dbReference type="AlphaFoldDB" id="A0A1H7HJM7"/>
<sequence length="170" mass="19498">MMKRIRVAVLAVALLPLGAFAAPGDRREDMERQLRVARLVELSAELELDSAQALKMDGIMRQFDERRRPLHEQVRDSAKLLHRAAKGDGAAQSQVDQAAQRAFDARAQLAALDRELYQALAQDLPQQKKAQLALFLARFDRKAMKFKHKFHERRQRDDKPRDDRDSDSRG</sequence>
<feature type="signal peptide" evidence="2">
    <location>
        <begin position="1"/>
        <end position="21"/>
    </location>
</feature>
<gene>
    <name evidence="3" type="ORF">SAMN05444354_101703</name>
</gene>
<evidence type="ECO:0008006" key="5">
    <source>
        <dbReference type="Google" id="ProtNLM"/>
    </source>
</evidence>
<dbReference type="EMBL" id="FOAP01000001">
    <property type="protein sequence ID" value="SEK49140.1"/>
    <property type="molecule type" value="Genomic_DNA"/>
</dbReference>
<name>A0A1H7HJM7_STIAU</name>
<keyword evidence="4" id="KW-1185">Reference proteome</keyword>
<proteinExistence type="predicted"/>
<feature type="region of interest" description="Disordered" evidence="1">
    <location>
        <begin position="147"/>
        <end position="170"/>
    </location>
</feature>
<keyword evidence="2" id="KW-0732">Signal</keyword>
<dbReference type="Proteomes" id="UP000182719">
    <property type="component" value="Unassembled WGS sequence"/>
</dbReference>
<evidence type="ECO:0000313" key="4">
    <source>
        <dbReference type="Proteomes" id="UP000182719"/>
    </source>
</evidence>
<feature type="chain" id="PRO_5010176368" description="LTXXQ motif family protein" evidence="2">
    <location>
        <begin position="22"/>
        <end position="170"/>
    </location>
</feature>
<organism evidence="3 4">
    <name type="scientific">Stigmatella aurantiaca</name>
    <dbReference type="NCBI Taxonomy" id="41"/>
    <lineage>
        <taxon>Bacteria</taxon>
        <taxon>Pseudomonadati</taxon>
        <taxon>Myxococcota</taxon>
        <taxon>Myxococcia</taxon>
        <taxon>Myxococcales</taxon>
        <taxon>Cystobacterineae</taxon>
        <taxon>Archangiaceae</taxon>
        <taxon>Stigmatella</taxon>
    </lineage>
</organism>
<evidence type="ECO:0000256" key="2">
    <source>
        <dbReference type="SAM" id="SignalP"/>
    </source>
</evidence>
<evidence type="ECO:0000256" key="1">
    <source>
        <dbReference type="SAM" id="MobiDB-lite"/>
    </source>
</evidence>